<organism evidence="2 3">
    <name type="scientific">Novosphingobium pituita</name>
    <dbReference type="NCBI Taxonomy" id="3056842"/>
    <lineage>
        <taxon>Bacteria</taxon>
        <taxon>Pseudomonadati</taxon>
        <taxon>Pseudomonadota</taxon>
        <taxon>Alphaproteobacteria</taxon>
        <taxon>Sphingomonadales</taxon>
        <taxon>Sphingomonadaceae</taxon>
        <taxon>Novosphingobium</taxon>
    </lineage>
</organism>
<sequence length="62" mass="7068">METRLNGSTITGTTHISALQSKHAGLERRISEEMSRPSPDMSLLTQLKRRKLRIKEELALIH</sequence>
<gene>
    <name evidence="2" type="ORF">NUTIK01_21500</name>
</gene>
<dbReference type="Pfam" id="PF04325">
    <property type="entry name" value="DUF465"/>
    <property type="match status" value="1"/>
</dbReference>
<keyword evidence="3" id="KW-1185">Reference proteome</keyword>
<feature type="compositionally biased region" description="Basic and acidic residues" evidence="1">
    <location>
        <begin position="24"/>
        <end position="35"/>
    </location>
</feature>
<dbReference type="EMBL" id="BTFW01000001">
    <property type="protein sequence ID" value="GMM61373.1"/>
    <property type="molecule type" value="Genomic_DNA"/>
</dbReference>
<name>A0ABQ6P7Z7_9SPHN</name>
<comment type="caution">
    <text evidence="2">The sequence shown here is derived from an EMBL/GenBank/DDBJ whole genome shotgun (WGS) entry which is preliminary data.</text>
</comment>
<evidence type="ECO:0008006" key="4">
    <source>
        <dbReference type="Google" id="ProtNLM"/>
    </source>
</evidence>
<feature type="region of interest" description="Disordered" evidence="1">
    <location>
        <begin position="1"/>
        <end position="41"/>
    </location>
</feature>
<dbReference type="InterPro" id="IPR038444">
    <property type="entry name" value="DUF465_sf"/>
</dbReference>
<evidence type="ECO:0000313" key="2">
    <source>
        <dbReference type="EMBL" id="GMM61373.1"/>
    </source>
</evidence>
<evidence type="ECO:0000256" key="1">
    <source>
        <dbReference type="SAM" id="MobiDB-lite"/>
    </source>
</evidence>
<dbReference type="InterPro" id="IPR007420">
    <property type="entry name" value="DUF465"/>
</dbReference>
<protein>
    <recommendedName>
        <fullName evidence="4">DUF465 domain-containing protein</fullName>
    </recommendedName>
</protein>
<feature type="compositionally biased region" description="Polar residues" evidence="1">
    <location>
        <begin position="1"/>
        <end position="20"/>
    </location>
</feature>
<reference evidence="2 3" key="1">
    <citation type="submission" date="2023-06" db="EMBL/GenBank/DDBJ databases">
        <title>Draft genome sequence of Novosphingobium sp. strain IK01.</title>
        <authorList>
            <person name="Hatamoto M."/>
            <person name="Ikarashi T."/>
            <person name="Yamaguchi T."/>
        </authorList>
    </citation>
    <scope>NUCLEOTIDE SEQUENCE [LARGE SCALE GENOMIC DNA]</scope>
    <source>
        <strain evidence="2 3">IK01</strain>
    </source>
</reference>
<dbReference type="Proteomes" id="UP001187221">
    <property type="component" value="Unassembled WGS sequence"/>
</dbReference>
<accession>A0ABQ6P7Z7</accession>
<dbReference type="Gene3D" id="6.10.280.50">
    <property type="match status" value="1"/>
</dbReference>
<proteinExistence type="predicted"/>
<dbReference type="RefSeq" id="WP_317975061.1">
    <property type="nucleotide sequence ID" value="NZ_BTFW01000001.1"/>
</dbReference>
<evidence type="ECO:0000313" key="3">
    <source>
        <dbReference type="Proteomes" id="UP001187221"/>
    </source>
</evidence>